<name>A0A3M0GC18_9CORY</name>
<dbReference type="RefSeq" id="WP_121911469.1">
    <property type="nucleotide sequence ID" value="NZ_CP069516.1"/>
</dbReference>
<sequence length="206" mass="23914">MNEETPYAWDSEVRYDLDPHLISDYFLAIDDERKEPDVTQMKLHKLMYFSQANYLAGTGRRLFNSDVHAFEHGPIIDKIRDEFKKFGRQIIVAADDAVAFNAKLDSPSLPDAVKAFLDAIWNVFGDLSPTQLRDLSHQDAPWSDNYVKGGYKIKISDQEMQYWYRQPGSRNRQVYPPNVYLFTEADTKTFDIDFSDEDINEILANL</sequence>
<evidence type="ECO:0000313" key="3">
    <source>
        <dbReference type="EMBL" id="RMB62641.1"/>
    </source>
</evidence>
<reference evidence="3 4" key="1">
    <citation type="submission" date="2018-10" db="EMBL/GenBank/DDBJ databases">
        <title>Corynebacterium macginleyi genome sequencing and assembly of the type strain and two clinical samples.</title>
        <authorList>
            <person name="Bernier A.-M."/>
            <person name="Bernard K."/>
        </authorList>
    </citation>
    <scope>NUCLEOTIDE SEQUENCE [LARGE SCALE GENOMIC DNA]</scope>
    <source>
        <strain evidence="3 4">NML 120205</strain>
    </source>
</reference>
<comment type="caution">
    <text evidence="3">The sequence shown here is derived from an EMBL/GenBank/DDBJ whole genome shotgun (WGS) entry which is preliminary data.</text>
</comment>
<evidence type="ECO:0000313" key="2">
    <source>
        <dbReference type="EMBL" id="MBM0244335.1"/>
    </source>
</evidence>
<evidence type="ECO:0000259" key="1">
    <source>
        <dbReference type="Pfam" id="PF13274"/>
    </source>
</evidence>
<dbReference type="Proteomes" id="UP000270649">
    <property type="component" value="Unassembled WGS sequence"/>
</dbReference>
<keyword evidence="5" id="KW-1185">Reference proteome</keyword>
<proteinExistence type="predicted"/>
<dbReference type="EMBL" id="JAACBX020000002">
    <property type="protein sequence ID" value="MBM0244335.1"/>
    <property type="molecule type" value="Genomic_DNA"/>
</dbReference>
<reference evidence="2 5" key="2">
    <citation type="submission" date="2021-01" db="EMBL/GenBank/DDBJ databases">
        <title>Complete genome sequences of Corynebacterium macginleyi strains isolated from infectious keratitis.</title>
        <authorList>
            <person name="Sagerfors S."/>
            <person name="Poehlein A."/>
            <person name="Soderquist B."/>
            <person name="Bruggemann H."/>
        </authorList>
    </citation>
    <scope>NUCLEOTIDE SEQUENCE [LARGE SCALE GENOMIC DNA]</scope>
    <source>
        <strain evidence="2 5">12T220</strain>
    </source>
</reference>
<gene>
    <name evidence="3" type="ORF">D9543_04850</name>
    <name evidence="2" type="ORF">GWO63_008735</name>
</gene>
<dbReference type="InterPro" id="IPR025272">
    <property type="entry name" value="SocA_Panacea"/>
</dbReference>
<evidence type="ECO:0000313" key="4">
    <source>
        <dbReference type="Proteomes" id="UP000270649"/>
    </source>
</evidence>
<dbReference type="Pfam" id="PF13274">
    <property type="entry name" value="SocA_Panacea"/>
    <property type="match status" value="1"/>
</dbReference>
<evidence type="ECO:0000313" key="5">
    <source>
        <dbReference type="Proteomes" id="UP001518680"/>
    </source>
</evidence>
<dbReference type="OrthoDB" id="9799173at2"/>
<dbReference type="Proteomes" id="UP001518680">
    <property type="component" value="Unassembled WGS sequence"/>
</dbReference>
<protein>
    <submittedName>
        <fullName evidence="3">DUF4065 domain-containing protein</fullName>
    </submittedName>
</protein>
<dbReference type="AlphaFoldDB" id="A0A3M0GC18"/>
<dbReference type="EMBL" id="REGC01000004">
    <property type="protein sequence ID" value="RMB62641.1"/>
    <property type="molecule type" value="Genomic_DNA"/>
</dbReference>
<dbReference type="GeneID" id="92747056"/>
<accession>A0A3M0GC18</accession>
<feature type="domain" description="Antitoxin SocA-like Panacea" evidence="1">
    <location>
        <begin position="43"/>
        <end position="142"/>
    </location>
</feature>
<organism evidence="3 4">
    <name type="scientific">Corynebacterium macginleyi</name>
    <dbReference type="NCBI Taxonomy" id="38290"/>
    <lineage>
        <taxon>Bacteria</taxon>
        <taxon>Bacillati</taxon>
        <taxon>Actinomycetota</taxon>
        <taxon>Actinomycetes</taxon>
        <taxon>Mycobacteriales</taxon>
        <taxon>Corynebacteriaceae</taxon>
        <taxon>Corynebacterium</taxon>
    </lineage>
</organism>